<sequence>MSNIAALEPFIGKEDPNDLFELIEEIAEGSFGTVYKGKHLPSGNIMAVKIIGLDEDETFDDLVVEIDILNRCNHQNIVKYYGSWVKGDELFIAMECCGGGSITEIYQELNVPLNEQQIAYVCRETLKGLEYLHTHGVIHRDLKGANILLTEAGDVKLADFGVSGLLDKSSKRLTFIGTPYWMAPEVIENRSNQVPYDTKADIWSLGITLIELAEAEPPLSEIHPMKVLFQIPYRDPPKLKNQESYSKDFINFINQCLHKDPNQRKTASELLKHPFVARSSEKIIMHELIQRYRKLRLAEMEMAEEPDEELDDDSDDKEDADKKHLSVPSNGHVANPSPPSSPAASRSIKPNASLKSKLREDSSGDLKAKIDSSGEHSVKKPVGAVATTNGESNTNGHVTVTTTATTTATTTNTAGQKDSGHATAAPSTSNGKTADGPNSRSPDIRTNRKAGRPVTIRKTMEKRNEAMKKVVNESVRWKNTAFKDLGSAETTTEGVQRPPEATTEAKRIRVERSQQGNGQIHSKETNQTHGKSTKDHSRTRSFHSGFDLPTETGLPKAVG</sequence>
<comment type="cofactor">
    <cofactor evidence="1">
        <name>Mg(2+)</name>
        <dbReference type="ChEBI" id="CHEBI:18420"/>
    </cofactor>
</comment>
<dbReference type="STRING" id="670386.D3B9N2"/>
<dbReference type="AlphaFoldDB" id="D3B9N2"/>
<dbReference type="Gene3D" id="1.10.510.10">
    <property type="entry name" value="Transferase(Phosphotransferase) domain 1"/>
    <property type="match status" value="1"/>
</dbReference>
<feature type="domain" description="Protein kinase" evidence="14">
    <location>
        <begin position="20"/>
        <end position="276"/>
    </location>
</feature>
<name>D3B9N2_HETP5</name>
<feature type="region of interest" description="Disordered" evidence="13">
    <location>
        <begin position="484"/>
        <end position="559"/>
    </location>
</feature>
<proteinExistence type="inferred from homology"/>
<keyword evidence="10" id="KW-0460">Magnesium</keyword>
<dbReference type="InterPro" id="IPR000719">
    <property type="entry name" value="Prot_kinase_dom"/>
</dbReference>
<dbReference type="OMA" id="MLLNCAC"/>
<reference evidence="15 16" key="1">
    <citation type="journal article" date="2011" name="Genome Res.">
        <title>Phylogeny-wide analysis of social amoeba genomes highlights ancient origins for complex intercellular communication.</title>
        <authorList>
            <person name="Heidel A.J."/>
            <person name="Lawal H.M."/>
            <person name="Felder M."/>
            <person name="Schilde C."/>
            <person name="Helps N.R."/>
            <person name="Tunggal B."/>
            <person name="Rivero F."/>
            <person name="John U."/>
            <person name="Schleicher M."/>
            <person name="Eichinger L."/>
            <person name="Platzer M."/>
            <person name="Noegel A.A."/>
            <person name="Schaap P."/>
            <person name="Gloeckner G."/>
        </authorList>
    </citation>
    <scope>NUCLEOTIDE SEQUENCE [LARGE SCALE GENOMIC DNA]</scope>
    <source>
        <strain evidence="16">ATCC 26659 / Pp 5 / PN500</strain>
    </source>
</reference>
<dbReference type="PROSITE" id="PS50011">
    <property type="entry name" value="PROTEIN_KINASE_DOM"/>
    <property type="match status" value="1"/>
</dbReference>
<keyword evidence="4" id="KW-0723">Serine/threonine-protein kinase</keyword>
<feature type="compositionally biased region" description="Low complexity" evidence="13">
    <location>
        <begin position="393"/>
        <end position="415"/>
    </location>
</feature>
<keyword evidence="5" id="KW-0808">Transferase</keyword>
<comment type="similarity">
    <text evidence="2">Belongs to the protein kinase superfamily. STE Ser/Thr protein kinase family. STE20 subfamily.</text>
</comment>
<evidence type="ECO:0000256" key="10">
    <source>
        <dbReference type="ARBA" id="ARBA00022842"/>
    </source>
</evidence>
<dbReference type="PANTHER" id="PTHR48012">
    <property type="entry name" value="STERILE20-LIKE KINASE, ISOFORM B-RELATED"/>
    <property type="match status" value="1"/>
</dbReference>
<keyword evidence="6" id="KW-0479">Metal-binding</keyword>
<dbReference type="GeneID" id="31360664"/>
<evidence type="ECO:0000256" key="4">
    <source>
        <dbReference type="ARBA" id="ARBA00022527"/>
    </source>
</evidence>
<dbReference type="GO" id="GO:0005737">
    <property type="term" value="C:cytoplasm"/>
    <property type="evidence" value="ECO:0007669"/>
    <property type="project" value="TreeGrafter"/>
</dbReference>
<evidence type="ECO:0000256" key="1">
    <source>
        <dbReference type="ARBA" id="ARBA00001946"/>
    </source>
</evidence>
<dbReference type="GO" id="GO:0046872">
    <property type="term" value="F:metal ion binding"/>
    <property type="evidence" value="ECO:0007669"/>
    <property type="project" value="UniProtKB-KW"/>
</dbReference>
<keyword evidence="16" id="KW-1185">Reference proteome</keyword>
<dbReference type="Proteomes" id="UP000001396">
    <property type="component" value="Unassembled WGS sequence"/>
</dbReference>
<dbReference type="InterPro" id="IPR050629">
    <property type="entry name" value="STE20/SPS1-PAK"/>
</dbReference>
<dbReference type="GO" id="GO:0005524">
    <property type="term" value="F:ATP binding"/>
    <property type="evidence" value="ECO:0007669"/>
    <property type="project" value="UniProtKB-KW"/>
</dbReference>
<dbReference type="GO" id="GO:0004674">
    <property type="term" value="F:protein serine/threonine kinase activity"/>
    <property type="evidence" value="ECO:0007669"/>
    <property type="project" value="UniProtKB-KW"/>
</dbReference>
<evidence type="ECO:0000313" key="15">
    <source>
        <dbReference type="EMBL" id="EFA81944.1"/>
    </source>
</evidence>
<gene>
    <name evidence="15" type="primary">dst2</name>
    <name evidence="15" type="ORF">PPL_05178</name>
</gene>
<comment type="catalytic activity">
    <reaction evidence="11">
        <text>L-threonyl-[protein] + ATP = O-phospho-L-threonyl-[protein] + ADP + H(+)</text>
        <dbReference type="Rhea" id="RHEA:46608"/>
        <dbReference type="Rhea" id="RHEA-COMP:11060"/>
        <dbReference type="Rhea" id="RHEA-COMP:11605"/>
        <dbReference type="ChEBI" id="CHEBI:15378"/>
        <dbReference type="ChEBI" id="CHEBI:30013"/>
        <dbReference type="ChEBI" id="CHEBI:30616"/>
        <dbReference type="ChEBI" id="CHEBI:61977"/>
        <dbReference type="ChEBI" id="CHEBI:456216"/>
        <dbReference type="EC" id="2.7.11.1"/>
    </reaction>
</comment>
<dbReference type="SMART" id="SM00220">
    <property type="entry name" value="S_TKc"/>
    <property type="match status" value="1"/>
</dbReference>
<feature type="compositionally biased region" description="Basic and acidic residues" evidence="13">
    <location>
        <begin position="503"/>
        <end position="512"/>
    </location>
</feature>
<feature type="compositionally biased region" description="Polar residues" evidence="13">
    <location>
        <begin position="425"/>
        <end position="441"/>
    </location>
</feature>
<evidence type="ECO:0000259" key="14">
    <source>
        <dbReference type="PROSITE" id="PS50011"/>
    </source>
</evidence>
<organism evidence="15 16">
    <name type="scientific">Heterostelium pallidum (strain ATCC 26659 / Pp 5 / PN500)</name>
    <name type="common">Cellular slime mold</name>
    <name type="synonym">Polysphondylium pallidum</name>
    <dbReference type="NCBI Taxonomy" id="670386"/>
    <lineage>
        <taxon>Eukaryota</taxon>
        <taxon>Amoebozoa</taxon>
        <taxon>Evosea</taxon>
        <taxon>Eumycetozoa</taxon>
        <taxon>Dictyostelia</taxon>
        <taxon>Acytosteliales</taxon>
        <taxon>Acytosteliaceae</taxon>
        <taxon>Heterostelium</taxon>
    </lineage>
</organism>
<evidence type="ECO:0000256" key="7">
    <source>
        <dbReference type="ARBA" id="ARBA00022741"/>
    </source>
</evidence>
<dbReference type="EMBL" id="ADBJ01000022">
    <property type="protein sequence ID" value="EFA81944.1"/>
    <property type="molecule type" value="Genomic_DNA"/>
</dbReference>
<dbReference type="InParanoid" id="D3B9N2"/>
<keyword evidence="7" id="KW-0547">Nucleotide-binding</keyword>
<evidence type="ECO:0000256" key="8">
    <source>
        <dbReference type="ARBA" id="ARBA00022777"/>
    </source>
</evidence>
<protein>
    <recommendedName>
        <fullName evidence="3">non-specific serine/threonine protein kinase</fullName>
        <ecNumber evidence="3">2.7.11.1</ecNumber>
    </recommendedName>
</protein>
<comment type="catalytic activity">
    <reaction evidence="12">
        <text>L-seryl-[protein] + ATP = O-phospho-L-seryl-[protein] + ADP + H(+)</text>
        <dbReference type="Rhea" id="RHEA:17989"/>
        <dbReference type="Rhea" id="RHEA-COMP:9863"/>
        <dbReference type="Rhea" id="RHEA-COMP:11604"/>
        <dbReference type="ChEBI" id="CHEBI:15378"/>
        <dbReference type="ChEBI" id="CHEBI:29999"/>
        <dbReference type="ChEBI" id="CHEBI:30616"/>
        <dbReference type="ChEBI" id="CHEBI:83421"/>
        <dbReference type="ChEBI" id="CHEBI:456216"/>
        <dbReference type="EC" id="2.7.11.1"/>
    </reaction>
</comment>
<dbReference type="PROSITE" id="PS00108">
    <property type="entry name" value="PROTEIN_KINASE_ST"/>
    <property type="match status" value="1"/>
</dbReference>
<dbReference type="Pfam" id="PF00069">
    <property type="entry name" value="Pkinase"/>
    <property type="match status" value="1"/>
</dbReference>
<evidence type="ECO:0000313" key="16">
    <source>
        <dbReference type="Proteomes" id="UP000001396"/>
    </source>
</evidence>
<dbReference type="InterPro" id="IPR011009">
    <property type="entry name" value="Kinase-like_dom_sf"/>
</dbReference>
<evidence type="ECO:0000256" key="5">
    <source>
        <dbReference type="ARBA" id="ARBA00022679"/>
    </source>
</evidence>
<keyword evidence="9" id="KW-0067">ATP-binding</keyword>
<comment type="caution">
    <text evidence="15">The sequence shown here is derived from an EMBL/GenBank/DDBJ whole genome shotgun (WGS) entry which is preliminary data.</text>
</comment>
<evidence type="ECO:0000256" key="2">
    <source>
        <dbReference type="ARBA" id="ARBA00008874"/>
    </source>
</evidence>
<evidence type="ECO:0000256" key="11">
    <source>
        <dbReference type="ARBA" id="ARBA00047899"/>
    </source>
</evidence>
<feature type="region of interest" description="Disordered" evidence="13">
    <location>
        <begin position="303"/>
        <end position="464"/>
    </location>
</feature>
<keyword evidence="8" id="KW-0418">Kinase</keyword>
<evidence type="ECO:0000256" key="6">
    <source>
        <dbReference type="ARBA" id="ARBA00022723"/>
    </source>
</evidence>
<evidence type="ECO:0000256" key="3">
    <source>
        <dbReference type="ARBA" id="ARBA00012513"/>
    </source>
</evidence>
<evidence type="ECO:0000256" key="9">
    <source>
        <dbReference type="ARBA" id="ARBA00022840"/>
    </source>
</evidence>
<dbReference type="EC" id="2.7.11.1" evidence="3"/>
<feature type="compositionally biased region" description="Basic and acidic residues" evidence="13">
    <location>
        <begin position="521"/>
        <end position="538"/>
    </location>
</feature>
<dbReference type="SUPFAM" id="SSF56112">
    <property type="entry name" value="Protein kinase-like (PK-like)"/>
    <property type="match status" value="1"/>
</dbReference>
<evidence type="ECO:0000256" key="12">
    <source>
        <dbReference type="ARBA" id="ARBA00048679"/>
    </source>
</evidence>
<dbReference type="InterPro" id="IPR008271">
    <property type="entry name" value="Ser/Thr_kinase_AS"/>
</dbReference>
<dbReference type="RefSeq" id="XP_020434061.1">
    <property type="nucleotide sequence ID" value="XM_020576072.1"/>
</dbReference>
<feature type="compositionally biased region" description="Acidic residues" evidence="13">
    <location>
        <begin position="303"/>
        <end position="318"/>
    </location>
</feature>
<evidence type="ECO:0000256" key="13">
    <source>
        <dbReference type="SAM" id="MobiDB-lite"/>
    </source>
</evidence>
<feature type="compositionally biased region" description="Basic and acidic residues" evidence="13">
    <location>
        <begin position="357"/>
        <end position="378"/>
    </location>
</feature>
<accession>D3B9N2</accession>
<dbReference type="FunFam" id="1.10.510.10:FF:000499">
    <property type="entry name" value="Serine/threonine-protein kinase KIC1"/>
    <property type="match status" value="1"/>
</dbReference>
<dbReference type="PANTHER" id="PTHR48012:SF2">
    <property type="entry name" value="STERILE20-LIKE KINASE, ISOFORM B"/>
    <property type="match status" value="1"/>
</dbReference>